<sequence length="122" mass="14226">MKTTSSFTKKAKDVIDPRTNKTMVNVMWPPKNQAKRIPLPKRLREGTLDSMQFWIYDDATASVVIKLKKNQYLIVDPKDLLKFCECYIQTLSNFQIIIKNEWLEAIEKAFTGMVATIIERKL</sequence>
<gene>
    <name evidence="1" type="ORF">LSALG_LOCUS41774</name>
</gene>
<accession>A0AA36EPC8</accession>
<protein>
    <submittedName>
        <fullName evidence="1">Uncharacterized protein</fullName>
    </submittedName>
</protein>
<reference evidence="1" key="1">
    <citation type="submission" date="2023-04" db="EMBL/GenBank/DDBJ databases">
        <authorList>
            <person name="Vijverberg K."/>
            <person name="Xiong W."/>
            <person name="Schranz E."/>
        </authorList>
    </citation>
    <scope>NUCLEOTIDE SEQUENCE</scope>
</reference>
<dbReference type="EMBL" id="OX465085">
    <property type="protein sequence ID" value="CAI9303327.1"/>
    <property type="molecule type" value="Genomic_DNA"/>
</dbReference>
<evidence type="ECO:0000313" key="1">
    <source>
        <dbReference type="EMBL" id="CAI9303327.1"/>
    </source>
</evidence>
<evidence type="ECO:0000313" key="2">
    <source>
        <dbReference type="Proteomes" id="UP001177003"/>
    </source>
</evidence>
<dbReference type="AlphaFoldDB" id="A0AA36EPC8"/>
<dbReference type="Proteomes" id="UP001177003">
    <property type="component" value="Chromosome 9"/>
</dbReference>
<organism evidence="1 2">
    <name type="scientific">Lactuca saligna</name>
    <name type="common">Willowleaf lettuce</name>
    <dbReference type="NCBI Taxonomy" id="75948"/>
    <lineage>
        <taxon>Eukaryota</taxon>
        <taxon>Viridiplantae</taxon>
        <taxon>Streptophyta</taxon>
        <taxon>Embryophyta</taxon>
        <taxon>Tracheophyta</taxon>
        <taxon>Spermatophyta</taxon>
        <taxon>Magnoliopsida</taxon>
        <taxon>eudicotyledons</taxon>
        <taxon>Gunneridae</taxon>
        <taxon>Pentapetalae</taxon>
        <taxon>asterids</taxon>
        <taxon>campanulids</taxon>
        <taxon>Asterales</taxon>
        <taxon>Asteraceae</taxon>
        <taxon>Cichorioideae</taxon>
        <taxon>Cichorieae</taxon>
        <taxon>Lactucinae</taxon>
        <taxon>Lactuca</taxon>
    </lineage>
</organism>
<proteinExistence type="predicted"/>
<keyword evidence="2" id="KW-1185">Reference proteome</keyword>
<name>A0AA36EPC8_LACSI</name>